<gene>
    <name evidence="5" type="ORF">EXIGLDRAFT_749671</name>
</gene>
<evidence type="ECO:0000313" key="6">
    <source>
        <dbReference type="Proteomes" id="UP000077266"/>
    </source>
</evidence>
<evidence type="ECO:0008006" key="7">
    <source>
        <dbReference type="Google" id="ProtNLM"/>
    </source>
</evidence>
<dbReference type="PANTHER" id="PTHR43175:SF3">
    <property type="entry name" value="CARBON DISULFIDE HYDROLASE"/>
    <property type="match status" value="1"/>
</dbReference>
<dbReference type="Proteomes" id="UP000077266">
    <property type="component" value="Unassembled WGS sequence"/>
</dbReference>
<keyword evidence="3 4" id="KW-0862">Zinc</keyword>
<dbReference type="AlphaFoldDB" id="A0A166AJD0"/>
<dbReference type="SUPFAM" id="SSF53056">
    <property type="entry name" value="beta-carbonic anhydrase, cab"/>
    <property type="match status" value="1"/>
</dbReference>
<proteinExistence type="inferred from homology"/>
<sequence length="234" mass="26510">MANYVTDVQVLDAESQSRVPAVPDGTRVIIVTCMDCRIDIRNAGGRPQDALRSILLSLHIVAPGSNQIWVVQHTECGMMSRDPDTTLTNATLRTQLLNTPALRPHRESIQKRINVIDYLPITEPSLEDSVRADVRWLREQQPLIPASTVLRGFVYHVPRAPRIDIVQESRKRSYGAPRAQLQTSGKRKRDNFDIAQVGGAARRREHERTADIDVRQAILEYQSLLQVTRDTTRF</sequence>
<evidence type="ECO:0000256" key="4">
    <source>
        <dbReference type="PIRSR" id="PIRSR601765-1"/>
    </source>
</evidence>
<dbReference type="PANTHER" id="PTHR43175">
    <property type="entry name" value="CARBONIC ANHYDRASE"/>
    <property type="match status" value="1"/>
</dbReference>
<comment type="cofactor">
    <cofactor evidence="4">
        <name>Zn(2+)</name>
        <dbReference type="ChEBI" id="CHEBI:29105"/>
    </cofactor>
    <text evidence="4">Binds 1 zinc ion per subunit.</text>
</comment>
<keyword evidence="2 4" id="KW-0479">Metal-binding</keyword>
<dbReference type="EMBL" id="KV426008">
    <property type="protein sequence ID" value="KZV92449.1"/>
    <property type="molecule type" value="Genomic_DNA"/>
</dbReference>
<evidence type="ECO:0000256" key="2">
    <source>
        <dbReference type="ARBA" id="ARBA00022723"/>
    </source>
</evidence>
<evidence type="ECO:0000256" key="1">
    <source>
        <dbReference type="ARBA" id="ARBA00006217"/>
    </source>
</evidence>
<feature type="binding site" evidence="4">
    <location>
        <position position="33"/>
    </location>
    <ligand>
        <name>Zn(2+)</name>
        <dbReference type="ChEBI" id="CHEBI:29105"/>
    </ligand>
</feature>
<dbReference type="STRING" id="1314781.A0A166AJD0"/>
<dbReference type="InterPro" id="IPR036874">
    <property type="entry name" value="Carbonic_anhydrase_sf"/>
</dbReference>
<feature type="binding site" evidence="4">
    <location>
        <position position="73"/>
    </location>
    <ligand>
        <name>Zn(2+)</name>
        <dbReference type="ChEBI" id="CHEBI:29105"/>
    </ligand>
</feature>
<dbReference type="GO" id="GO:0008270">
    <property type="term" value="F:zinc ion binding"/>
    <property type="evidence" value="ECO:0007669"/>
    <property type="project" value="InterPro"/>
</dbReference>
<comment type="similarity">
    <text evidence="1">Belongs to the beta-class carbonic anhydrase family.</text>
</comment>
<dbReference type="Gene3D" id="3.40.1050.10">
    <property type="entry name" value="Carbonic anhydrase"/>
    <property type="match status" value="1"/>
</dbReference>
<protein>
    <recommendedName>
        <fullName evidence="7">Carbonic anhydrase</fullName>
    </recommendedName>
</protein>
<name>A0A166AJD0_EXIGL</name>
<organism evidence="5 6">
    <name type="scientific">Exidia glandulosa HHB12029</name>
    <dbReference type="NCBI Taxonomy" id="1314781"/>
    <lineage>
        <taxon>Eukaryota</taxon>
        <taxon>Fungi</taxon>
        <taxon>Dikarya</taxon>
        <taxon>Basidiomycota</taxon>
        <taxon>Agaricomycotina</taxon>
        <taxon>Agaricomycetes</taxon>
        <taxon>Auriculariales</taxon>
        <taxon>Exidiaceae</taxon>
        <taxon>Exidia</taxon>
    </lineage>
</organism>
<reference evidence="5 6" key="1">
    <citation type="journal article" date="2016" name="Mol. Biol. Evol.">
        <title>Comparative Genomics of Early-Diverging Mushroom-Forming Fungi Provides Insights into the Origins of Lignocellulose Decay Capabilities.</title>
        <authorList>
            <person name="Nagy L.G."/>
            <person name="Riley R."/>
            <person name="Tritt A."/>
            <person name="Adam C."/>
            <person name="Daum C."/>
            <person name="Floudas D."/>
            <person name="Sun H."/>
            <person name="Yadav J.S."/>
            <person name="Pangilinan J."/>
            <person name="Larsson K.H."/>
            <person name="Matsuura K."/>
            <person name="Barry K."/>
            <person name="Labutti K."/>
            <person name="Kuo R."/>
            <person name="Ohm R.A."/>
            <person name="Bhattacharya S.S."/>
            <person name="Shirouzu T."/>
            <person name="Yoshinaga Y."/>
            <person name="Martin F.M."/>
            <person name="Grigoriev I.V."/>
            <person name="Hibbett D.S."/>
        </authorList>
    </citation>
    <scope>NUCLEOTIDE SEQUENCE [LARGE SCALE GENOMIC DNA]</scope>
    <source>
        <strain evidence="5 6">HHB12029</strain>
    </source>
</reference>
<evidence type="ECO:0000313" key="5">
    <source>
        <dbReference type="EMBL" id="KZV92449.1"/>
    </source>
</evidence>
<feature type="binding site" evidence="4">
    <location>
        <position position="35"/>
    </location>
    <ligand>
        <name>Zn(2+)</name>
        <dbReference type="ChEBI" id="CHEBI:29105"/>
    </ligand>
</feature>
<feature type="binding site" evidence="4">
    <location>
        <position position="76"/>
    </location>
    <ligand>
        <name>Zn(2+)</name>
        <dbReference type="ChEBI" id="CHEBI:29105"/>
    </ligand>
</feature>
<dbReference type="InterPro" id="IPR001765">
    <property type="entry name" value="Carbonic_anhydrase"/>
</dbReference>
<evidence type="ECO:0000256" key="3">
    <source>
        <dbReference type="ARBA" id="ARBA00022833"/>
    </source>
</evidence>
<dbReference type="InParanoid" id="A0A166AJD0"/>
<keyword evidence="6" id="KW-1185">Reference proteome</keyword>
<dbReference type="OrthoDB" id="10248475at2759"/>
<dbReference type="GO" id="GO:0004089">
    <property type="term" value="F:carbonate dehydratase activity"/>
    <property type="evidence" value="ECO:0007669"/>
    <property type="project" value="InterPro"/>
</dbReference>
<accession>A0A166AJD0</accession>